<dbReference type="EMBL" id="FAOZ01000011">
    <property type="protein sequence ID" value="CUU57176.1"/>
    <property type="molecule type" value="Genomic_DNA"/>
</dbReference>
<keyword evidence="2 4" id="KW-0238">DNA-binding</keyword>
<evidence type="ECO:0000256" key="3">
    <source>
        <dbReference type="ARBA" id="ARBA00023163"/>
    </source>
</evidence>
<dbReference type="Gene3D" id="1.10.357.10">
    <property type="entry name" value="Tetracycline Repressor, domain 2"/>
    <property type="match status" value="1"/>
</dbReference>
<dbReference type="RefSeq" id="WP_226931151.1">
    <property type="nucleotide sequence ID" value="NZ_FAOZ01000011.1"/>
</dbReference>
<dbReference type="InterPro" id="IPR050109">
    <property type="entry name" value="HTH-type_TetR-like_transc_reg"/>
</dbReference>
<gene>
    <name evidence="7" type="ORF">Ga0074812_11112</name>
</gene>
<evidence type="ECO:0000313" key="8">
    <source>
        <dbReference type="Proteomes" id="UP000198802"/>
    </source>
</evidence>
<evidence type="ECO:0000256" key="4">
    <source>
        <dbReference type="PROSITE-ProRule" id="PRU00335"/>
    </source>
</evidence>
<dbReference type="Gene3D" id="1.10.10.60">
    <property type="entry name" value="Homeodomain-like"/>
    <property type="match status" value="1"/>
</dbReference>
<name>A0A0S4QQG2_9ACTN</name>
<evidence type="ECO:0000256" key="2">
    <source>
        <dbReference type="ARBA" id="ARBA00023125"/>
    </source>
</evidence>
<dbReference type="InterPro" id="IPR009057">
    <property type="entry name" value="Homeodomain-like_sf"/>
</dbReference>
<dbReference type="GO" id="GO:0000976">
    <property type="term" value="F:transcription cis-regulatory region binding"/>
    <property type="evidence" value="ECO:0007669"/>
    <property type="project" value="TreeGrafter"/>
</dbReference>
<feature type="domain" description="HTH tetR-type" evidence="6">
    <location>
        <begin position="47"/>
        <end position="107"/>
    </location>
</feature>
<evidence type="ECO:0000256" key="5">
    <source>
        <dbReference type="SAM" id="MobiDB-lite"/>
    </source>
</evidence>
<dbReference type="SUPFAM" id="SSF46689">
    <property type="entry name" value="Homeodomain-like"/>
    <property type="match status" value="1"/>
</dbReference>
<dbReference type="PANTHER" id="PTHR30055">
    <property type="entry name" value="HTH-TYPE TRANSCRIPTIONAL REGULATOR RUTR"/>
    <property type="match status" value="1"/>
</dbReference>
<evidence type="ECO:0000259" key="6">
    <source>
        <dbReference type="PROSITE" id="PS50977"/>
    </source>
</evidence>
<feature type="region of interest" description="Disordered" evidence="5">
    <location>
        <begin position="1"/>
        <end position="32"/>
    </location>
</feature>
<keyword evidence="1" id="KW-0805">Transcription regulation</keyword>
<dbReference type="InterPro" id="IPR001647">
    <property type="entry name" value="HTH_TetR"/>
</dbReference>
<organism evidence="7 8">
    <name type="scientific">Parafrankia irregularis</name>
    <dbReference type="NCBI Taxonomy" id="795642"/>
    <lineage>
        <taxon>Bacteria</taxon>
        <taxon>Bacillati</taxon>
        <taxon>Actinomycetota</taxon>
        <taxon>Actinomycetes</taxon>
        <taxon>Frankiales</taxon>
        <taxon>Frankiaceae</taxon>
        <taxon>Parafrankia</taxon>
    </lineage>
</organism>
<protein>
    <submittedName>
        <fullName evidence="7">DNA-binding transcriptional regulator, AcrR family</fullName>
    </submittedName>
</protein>
<dbReference type="PROSITE" id="PS50977">
    <property type="entry name" value="HTH_TETR_2"/>
    <property type="match status" value="1"/>
</dbReference>
<dbReference type="Pfam" id="PF17754">
    <property type="entry name" value="TetR_C_14"/>
    <property type="match status" value="1"/>
</dbReference>
<sequence length="237" mass="25715">MRREGGGATLSGSDQGLMTSGQGVTTEAAAPGTTFAPRKSLRALKKERSVEHVARVAVALVRERGLAAVRVEDICARAEIGRSTFFRYFDSKESCFVTGAHQGHLQNALAAIRARPPEEGPFTALCNAFLVAQEGWEAQRDIAVLDGQLRAEFPAVLAHASARYVDWETTIAREIAPRFATPDVDLFRSRIVVGSVLCALRLGTDRWLAAGANRSPVEDLRAAFAVIQQDCSYLDEN</sequence>
<dbReference type="Proteomes" id="UP000198802">
    <property type="component" value="Unassembled WGS sequence"/>
</dbReference>
<feature type="DNA-binding region" description="H-T-H motif" evidence="4">
    <location>
        <begin position="70"/>
        <end position="89"/>
    </location>
</feature>
<evidence type="ECO:0000256" key="1">
    <source>
        <dbReference type="ARBA" id="ARBA00023015"/>
    </source>
</evidence>
<keyword evidence="3" id="KW-0804">Transcription</keyword>
<proteinExistence type="predicted"/>
<dbReference type="Pfam" id="PF00440">
    <property type="entry name" value="TetR_N"/>
    <property type="match status" value="1"/>
</dbReference>
<dbReference type="GO" id="GO:0003700">
    <property type="term" value="F:DNA-binding transcription factor activity"/>
    <property type="evidence" value="ECO:0007669"/>
    <property type="project" value="TreeGrafter"/>
</dbReference>
<feature type="compositionally biased region" description="Polar residues" evidence="5">
    <location>
        <begin position="10"/>
        <end position="25"/>
    </location>
</feature>
<evidence type="ECO:0000313" key="7">
    <source>
        <dbReference type="EMBL" id="CUU57176.1"/>
    </source>
</evidence>
<dbReference type="InterPro" id="IPR041347">
    <property type="entry name" value="MftR_C"/>
</dbReference>
<reference evidence="8" key="1">
    <citation type="submission" date="2015-11" db="EMBL/GenBank/DDBJ databases">
        <authorList>
            <person name="Varghese N."/>
        </authorList>
    </citation>
    <scope>NUCLEOTIDE SEQUENCE [LARGE SCALE GENOMIC DNA]</scope>
    <source>
        <strain evidence="8">DSM 45899</strain>
    </source>
</reference>
<dbReference type="PANTHER" id="PTHR30055:SF234">
    <property type="entry name" value="HTH-TYPE TRANSCRIPTIONAL REGULATOR BETI"/>
    <property type="match status" value="1"/>
</dbReference>
<keyword evidence="8" id="KW-1185">Reference proteome</keyword>
<dbReference type="AlphaFoldDB" id="A0A0S4QQG2"/>
<accession>A0A0S4QQG2</accession>